<dbReference type="Proteomes" id="UP000285301">
    <property type="component" value="Unassembled WGS sequence"/>
</dbReference>
<keyword evidence="9" id="KW-1185">Reference proteome</keyword>
<evidence type="ECO:0000259" key="7">
    <source>
        <dbReference type="Pfam" id="PF00999"/>
    </source>
</evidence>
<feature type="transmembrane region" description="Helical" evidence="6">
    <location>
        <begin position="254"/>
        <end position="272"/>
    </location>
</feature>
<organism evidence="8 9">
    <name type="scientific">Dinothrombium tinctorium</name>
    <dbReference type="NCBI Taxonomy" id="1965070"/>
    <lineage>
        <taxon>Eukaryota</taxon>
        <taxon>Metazoa</taxon>
        <taxon>Ecdysozoa</taxon>
        <taxon>Arthropoda</taxon>
        <taxon>Chelicerata</taxon>
        <taxon>Arachnida</taxon>
        <taxon>Acari</taxon>
        <taxon>Acariformes</taxon>
        <taxon>Trombidiformes</taxon>
        <taxon>Prostigmata</taxon>
        <taxon>Anystina</taxon>
        <taxon>Parasitengona</taxon>
        <taxon>Trombidioidea</taxon>
        <taxon>Trombidiidae</taxon>
        <taxon>Dinothrombium</taxon>
    </lineage>
</organism>
<keyword evidence="3 6" id="KW-0812">Transmembrane</keyword>
<dbReference type="AlphaFoldDB" id="A0A443Q9W2"/>
<feature type="transmembrane region" description="Helical" evidence="6">
    <location>
        <begin position="442"/>
        <end position="463"/>
    </location>
</feature>
<dbReference type="PANTHER" id="PTHR31102">
    <property type="match status" value="1"/>
</dbReference>
<dbReference type="InterPro" id="IPR051843">
    <property type="entry name" value="CPA1_transporter"/>
</dbReference>
<dbReference type="Pfam" id="PF00999">
    <property type="entry name" value="Na_H_Exchanger"/>
    <property type="match status" value="2"/>
</dbReference>
<dbReference type="STRING" id="1965070.A0A443Q9W2"/>
<keyword evidence="5 6" id="KW-0472">Membrane</keyword>
<dbReference type="OrthoDB" id="423807at2759"/>
<comment type="similarity">
    <text evidence="2">Belongs to the monovalent cation:proton antiporter 1 (CPA1) transporter (TC 2.A.36) family.</text>
</comment>
<comment type="caution">
    <text evidence="8">The sequence shown here is derived from an EMBL/GenBank/DDBJ whole genome shotgun (WGS) entry which is preliminary data.</text>
</comment>
<comment type="subcellular location">
    <subcellularLocation>
        <location evidence="1">Membrane</location>
        <topology evidence="1">Multi-pass membrane protein</topology>
    </subcellularLocation>
</comment>
<dbReference type="GO" id="GO:0016020">
    <property type="term" value="C:membrane"/>
    <property type="evidence" value="ECO:0007669"/>
    <property type="project" value="UniProtKB-SubCell"/>
</dbReference>
<evidence type="ECO:0000256" key="1">
    <source>
        <dbReference type="ARBA" id="ARBA00004141"/>
    </source>
</evidence>
<dbReference type="EMBL" id="NCKU01013489">
    <property type="protein sequence ID" value="RWR99814.1"/>
    <property type="molecule type" value="Genomic_DNA"/>
</dbReference>
<feature type="transmembrane region" description="Helical" evidence="6">
    <location>
        <begin position="118"/>
        <end position="139"/>
    </location>
</feature>
<feature type="domain" description="Cation/H+ exchanger transmembrane" evidence="7">
    <location>
        <begin position="50"/>
        <end position="265"/>
    </location>
</feature>
<feature type="transmembrane region" description="Helical" evidence="6">
    <location>
        <begin position="88"/>
        <end position="106"/>
    </location>
</feature>
<sequence>MKSEIVNFFTEILMIVLFWACIWTIFGEKANPGGPIFDIFALYISATILGKVISLNKCVPPLVGMLFAGFMLRNVYPSTFDTSLFHTVGRFACAIIMIRAGLRLNAKLLRKNIKQCMLLALLPSILEASVIAICSHFFGVLPLEWGYLLGFATASVSPAVIVPSLLVLKENGIALNKGIDTILIASSTIENIFVIAMFGIVFSVIFSTSHHATLLQVIVGPVEIFVGLIYGVLCGLILWFVPYEKSENAVKRRYSVKCFIIIVLSSTFASFGSDRIGCRIAASNIAKENKEFAMFFVFAFVSHCYSAFLGSLACVVEAFVAAIKWRKYYSIKFVERYLKVLWKKFCEPLLFSIIGAQIKLSYLKQRDLNLLVLCVILALICRTVTIFIVSSSAKFDFKERLFVAIAGIPKATVQASLGPIALEFARNANSHEFERYSTLVLATAFLSIFLTASIGAFAIYFSAPKLLNSSKSEFYYEKVENDVSVISCLLEENNECKEYHTFI</sequence>
<feature type="transmembrane region" description="Helical" evidence="6">
    <location>
        <begin position="370"/>
        <end position="389"/>
    </location>
</feature>
<evidence type="ECO:0000313" key="8">
    <source>
        <dbReference type="EMBL" id="RWR99814.1"/>
    </source>
</evidence>
<evidence type="ECO:0000256" key="3">
    <source>
        <dbReference type="ARBA" id="ARBA00022692"/>
    </source>
</evidence>
<feature type="transmembrane region" description="Helical" evidence="6">
    <location>
        <begin position="218"/>
        <end position="242"/>
    </location>
</feature>
<dbReference type="InterPro" id="IPR006153">
    <property type="entry name" value="Cation/H_exchanger_TM"/>
</dbReference>
<evidence type="ECO:0000256" key="2">
    <source>
        <dbReference type="ARBA" id="ARBA00007367"/>
    </source>
</evidence>
<reference evidence="8 9" key="1">
    <citation type="journal article" date="2018" name="Gigascience">
        <title>Genomes of trombidid mites reveal novel predicted allergens and laterally-transferred genes associated with secondary metabolism.</title>
        <authorList>
            <person name="Dong X."/>
            <person name="Chaisiri K."/>
            <person name="Xia D."/>
            <person name="Armstrong S.D."/>
            <person name="Fang Y."/>
            <person name="Donnelly M.J."/>
            <person name="Kadowaki T."/>
            <person name="McGarry J.W."/>
            <person name="Darby A.C."/>
            <person name="Makepeace B.L."/>
        </authorList>
    </citation>
    <scope>NUCLEOTIDE SEQUENCE [LARGE SCALE GENOMIC DNA]</scope>
    <source>
        <strain evidence="8">UoL-WK</strain>
    </source>
</reference>
<feature type="transmembrane region" description="Helical" evidence="6">
    <location>
        <begin position="5"/>
        <end position="26"/>
    </location>
</feature>
<feature type="transmembrane region" description="Helical" evidence="6">
    <location>
        <begin position="292"/>
        <end position="320"/>
    </location>
</feature>
<accession>A0A443Q9W2</accession>
<keyword evidence="4 6" id="KW-1133">Transmembrane helix</keyword>
<proteinExistence type="inferred from homology"/>
<feature type="domain" description="Cation/H+ exchanger transmembrane" evidence="7">
    <location>
        <begin position="288"/>
        <end position="454"/>
    </location>
</feature>
<protein>
    <submittedName>
        <fullName evidence="8">Mitochondrial sodium/hydrogen exchanger 9B2-like isoform X1</fullName>
    </submittedName>
</protein>
<feature type="transmembrane region" description="Helical" evidence="6">
    <location>
        <begin position="145"/>
        <end position="168"/>
    </location>
</feature>
<evidence type="ECO:0000256" key="6">
    <source>
        <dbReference type="SAM" id="Phobius"/>
    </source>
</evidence>
<evidence type="ECO:0000256" key="5">
    <source>
        <dbReference type="ARBA" id="ARBA00023136"/>
    </source>
</evidence>
<gene>
    <name evidence="8" type="ORF">B4U79_10330</name>
</gene>
<name>A0A443Q9W2_9ACAR</name>
<dbReference type="GO" id="GO:0015297">
    <property type="term" value="F:antiporter activity"/>
    <property type="evidence" value="ECO:0007669"/>
    <property type="project" value="InterPro"/>
</dbReference>
<evidence type="ECO:0000313" key="9">
    <source>
        <dbReference type="Proteomes" id="UP000285301"/>
    </source>
</evidence>
<dbReference type="PANTHER" id="PTHR31102:SF1">
    <property type="entry name" value="CATION_H+ EXCHANGER DOMAIN-CONTAINING PROTEIN"/>
    <property type="match status" value="1"/>
</dbReference>
<evidence type="ECO:0000256" key="4">
    <source>
        <dbReference type="ARBA" id="ARBA00022989"/>
    </source>
</evidence>
<dbReference type="GO" id="GO:1902600">
    <property type="term" value="P:proton transmembrane transport"/>
    <property type="evidence" value="ECO:0007669"/>
    <property type="project" value="InterPro"/>
</dbReference>
<feature type="transmembrane region" description="Helical" evidence="6">
    <location>
        <begin position="180"/>
        <end position="206"/>
    </location>
</feature>